<organism evidence="2 3">
    <name type="scientific">Erythrobacter neustonensis</name>
    <dbReference type="NCBI Taxonomy" id="1112"/>
    <lineage>
        <taxon>Bacteria</taxon>
        <taxon>Pseudomonadati</taxon>
        <taxon>Pseudomonadota</taxon>
        <taxon>Alphaproteobacteria</taxon>
        <taxon>Sphingomonadales</taxon>
        <taxon>Erythrobacteraceae</taxon>
        <taxon>Erythrobacter/Porphyrobacter group</taxon>
        <taxon>Erythrobacter</taxon>
    </lineage>
</organism>
<feature type="transmembrane region" description="Helical" evidence="1">
    <location>
        <begin position="215"/>
        <end position="237"/>
    </location>
</feature>
<evidence type="ECO:0000256" key="1">
    <source>
        <dbReference type="SAM" id="Phobius"/>
    </source>
</evidence>
<dbReference type="InterPro" id="IPR049500">
    <property type="entry name" value="Peptidase_M50B-like"/>
</dbReference>
<keyword evidence="1" id="KW-1133">Transmembrane helix</keyword>
<name>A0A192D428_9SPHN</name>
<gene>
    <name evidence="2" type="ORF">A9D12_05665</name>
</gene>
<feature type="transmembrane region" description="Helical" evidence="1">
    <location>
        <begin position="143"/>
        <end position="160"/>
    </location>
</feature>
<feature type="transmembrane region" description="Helical" evidence="1">
    <location>
        <begin position="88"/>
        <end position="113"/>
    </location>
</feature>
<dbReference type="AlphaFoldDB" id="A0A192D428"/>
<dbReference type="KEGG" id="pns:A9D12_05665"/>
<keyword evidence="1" id="KW-0472">Membrane</keyword>
<feature type="transmembrane region" description="Helical" evidence="1">
    <location>
        <begin position="120"/>
        <end position="137"/>
    </location>
</feature>
<dbReference type="STRING" id="1112.A9D12_05665"/>
<proteinExistence type="predicted"/>
<keyword evidence="1" id="KW-0812">Transmembrane</keyword>
<dbReference type="Proteomes" id="UP000078263">
    <property type="component" value="Chromosome"/>
</dbReference>
<feature type="transmembrane region" description="Helical" evidence="1">
    <location>
        <begin position="167"/>
        <end position="187"/>
    </location>
</feature>
<keyword evidence="3" id="KW-1185">Reference proteome</keyword>
<evidence type="ECO:0008006" key="4">
    <source>
        <dbReference type="Google" id="ProtNLM"/>
    </source>
</evidence>
<dbReference type="Pfam" id="PF13398">
    <property type="entry name" value="Peptidase_M50B"/>
    <property type="match status" value="1"/>
</dbReference>
<accession>A0A192D428</accession>
<evidence type="ECO:0000313" key="3">
    <source>
        <dbReference type="Proteomes" id="UP000078263"/>
    </source>
</evidence>
<dbReference type="RefSeq" id="WP_068350429.1">
    <property type="nucleotide sequence ID" value="NZ_CP016033.1"/>
</dbReference>
<dbReference type="EMBL" id="CP016033">
    <property type="protein sequence ID" value="ANK12519.1"/>
    <property type="molecule type" value="Genomic_DNA"/>
</dbReference>
<dbReference type="OrthoDB" id="7425566at2"/>
<protein>
    <recommendedName>
        <fullName evidence="4">Peptidase M50</fullName>
    </recommendedName>
</protein>
<evidence type="ECO:0000313" key="2">
    <source>
        <dbReference type="EMBL" id="ANK12519.1"/>
    </source>
</evidence>
<reference evidence="2 3" key="1">
    <citation type="submission" date="2016-05" db="EMBL/GenBank/DDBJ databases">
        <title>Compelete Genome Sequence of Bacteriochlorophyll-Synthesizing Bacterium Porphyrobacter neustonensis DSM 9434.</title>
        <authorList>
            <person name="Shi X.-L."/>
            <person name="Wu Y.-H."/>
            <person name="Cheng H."/>
            <person name="Xu L."/>
            <person name="Zhang X.-Q."/>
            <person name="Wang C.-S."/>
            <person name="Xu X.-W."/>
        </authorList>
    </citation>
    <scope>NUCLEOTIDE SEQUENCE [LARGE SCALE GENOMIC DNA]</scope>
    <source>
        <strain evidence="2 3">DSM 9434</strain>
    </source>
</reference>
<sequence>MAGPIVRPGSQGEAIGRLVVAGIVVALLPALPFGQYLAYPFFILTTWFHEMGHGLTAIALGQNFEQLVIFPNGSGVAANQIAGDAPRVFQALIAAGGPLAPAAAGAGMIVASAHPRARRIVLGLVALAILASTIIWVRSATGWWALPLAAAIIGAVAWRGSDAFMRFSLQFLGLMAAFSALSDWRYLFTEEVVLGGQAMLSDTGAIAAVMGLPHWLWAGVLLGLSALMIGAALRYALAAKRLRPPGPRLPANVLQFRRDPRQ</sequence>
<feature type="transmembrane region" description="Helical" evidence="1">
    <location>
        <begin position="18"/>
        <end position="38"/>
    </location>
</feature>